<dbReference type="Gene3D" id="1.10.10.10">
    <property type="entry name" value="Winged helix-like DNA-binding domain superfamily/Winged helix DNA-binding domain"/>
    <property type="match status" value="1"/>
</dbReference>
<dbReference type="PRINTS" id="PR00038">
    <property type="entry name" value="HTHLUXR"/>
</dbReference>
<dbReference type="AlphaFoldDB" id="A0A3S3E5X2"/>
<name>A0A3S3E5X2_9NOCA</name>
<dbReference type="SUPFAM" id="SSF48452">
    <property type="entry name" value="TPR-like"/>
    <property type="match status" value="1"/>
</dbReference>
<dbReference type="PRINTS" id="PR00364">
    <property type="entry name" value="DISEASERSIST"/>
</dbReference>
<evidence type="ECO:0000313" key="3">
    <source>
        <dbReference type="EMBL" id="RVW06075.1"/>
    </source>
</evidence>
<dbReference type="InterPro" id="IPR011990">
    <property type="entry name" value="TPR-like_helical_dom_sf"/>
</dbReference>
<dbReference type="PANTHER" id="PTHR47691:SF3">
    <property type="entry name" value="HTH-TYPE TRANSCRIPTIONAL REGULATOR RV0890C-RELATED"/>
    <property type="match status" value="1"/>
</dbReference>
<evidence type="ECO:0000259" key="2">
    <source>
        <dbReference type="PROSITE" id="PS50043"/>
    </source>
</evidence>
<dbReference type="EMBL" id="RKLN01000001">
    <property type="protein sequence ID" value="RVW06075.1"/>
    <property type="molecule type" value="Genomic_DNA"/>
</dbReference>
<dbReference type="GO" id="GO:0003677">
    <property type="term" value="F:DNA binding"/>
    <property type="evidence" value="ECO:0007669"/>
    <property type="project" value="InterPro"/>
</dbReference>
<dbReference type="SUPFAM" id="SSF52540">
    <property type="entry name" value="P-loop containing nucleoside triphosphate hydrolases"/>
    <property type="match status" value="1"/>
</dbReference>
<proteinExistence type="predicted"/>
<dbReference type="SUPFAM" id="SSF46894">
    <property type="entry name" value="C-terminal effector domain of the bipartite response regulators"/>
    <property type="match status" value="1"/>
</dbReference>
<dbReference type="Pfam" id="PF00196">
    <property type="entry name" value="GerE"/>
    <property type="match status" value="1"/>
</dbReference>
<dbReference type="PANTHER" id="PTHR47691">
    <property type="entry name" value="REGULATOR-RELATED"/>
    <property type="match status" value="1"/>
</dbReference>
<dbReference type="InterPro" id="IPR016032">
    <property type="entry name" value="Sig_transdc_resp-reg_C-effctor"/>
</dbReference>
<dbReference type="InterPro" id="IPR027417">
    <property type="entry name" value="P-loop_NTPase"/>
</dbReference>
<evidence type="ECO:0000256" key="1">
    <source>
        <dbReference type="PROSITE-ProRule" id="PRU00339"/>
    </source>
</evidence>
<keyword evidence="4" id="KW-1185">Reference proteome</keyword>
<evidence type="ECO:0000313" key="4">
    <source>
        <dbReference type="Proteomes" id="UP000284333"/>
    </source>
</evidence>
<dbReference type="Gene3D" id="1.25.40.10">
    <property type="entry name" value="Tetratricopeptide repeat domain"/>
    <property type="match status" value="1"/>
</dbReference>
<gene>
    <name evidence="3" type="ORF">EF834_01005</name>
</gene>
<dbReference type="CDD" id="cd06170">
    <property type="entry name" value="LuxR_C_like"/>
    <property type="match status" value="1"/>
</dbReference>
<dbReference type="SMART" id="SM00421">
    <property type="entry name" value="HTH_LUXR"/>
    <property type="match status" value="1"/>
</dbReference>
<keyword evidence="1" id="KW-0802">TPR repeat</keyword>
<protein>
    <submittedName>
        <fullName evidence="3">LuxR family transcriptional regulator</fullName>
    </submittedName>
</protein>
<dbReference type="PROSITE" id="PS50005">
    <property type="entry name" value="TPR"/>
    <property type="match status" value="1"/>
</dbReference>
<feature type="repeat" description="TPR" evidence="1">
    <location>
        <begin position="575"/>
        <end position="608"/>
    </location>
</feature>
<dbReference type="PROSITE" id="PS50043">
    <property type="entry name" value="HTH_LUXR_2"/>
    <property type="match status" value="1"/>
</dbReference>
<sequence>MSPAPKRPAPKGRVGNLPATLTTFVGRRHEVSATKRLLTKSRVVTLSGIGGVGKTRLALQVAGEVQREFRDGVWLVELGALRDPELVPNAVAESFRLRDLAARSPTDLLVDFVGSRDLLVLLDNCEHLVGAASKLVDLLLRSCPGLRVLATSRESLDVGGKAVLRVPPLPVPDPDSPPTLQAMPSYESATLFVERAEAAVPGFAVTEGNRAAIARICHRLEGLPLAIELAAARVRVLSPEQILDRLTDRYRLLTAGSRVAPSRLQTLRMSVDWSYELCNPDERRLWNRLSVLSGGFELDAVEGVCADALSGDVQILVGSLVDKSILIAERSGAVVRYRMLEMLREYGQERLVEAGERAECRRRHLAWYQSLVARAEADWVGPRQVEIIARLTRETANLREAFDFCVTGSGEAPTGVQMAKALFPFWFCKGMLDEGRRWFARILDASEEVPDPVRVAALCNASLLASMQEDFAAASELIARAQSLARVLDDPYVDALVLHAAGAQALYQGECARAAELFEPALGQFRARPELSLVIWTLGALGLVAGMCGDPERGTAYFEELLSIARAHGATFYQAGAMFVLGLTLWRRGERESAAQLFAEALPLTPEVDDHFAGAGCLEAMAWAAADARQGQRGAILSGAAEAMRREMGVPPVAVPGMLEYHEECRRQCRRLLGDRAFEAAFSRGVALGFADAVEFALSPGDCTELARAELDAPTAAMRIVIPTDTTPALTPRQRQVAELVARGLTDREIAETLVIAQRTAEGHVERVLTKLGFGSRTQIAAWVAEQRDESTA</sequence>
<dbReference type="Proteomes" id="UP000284333">
    <property type="component" value="Unassembled WGS sequence"/>
</dbReference>
<dbReference type="InterPro" id="IPR000792">
    <property type="entry name" value="Tscrpt_reg_LuxR_C"/>
</dbReference>
<dbReference type="InterPro" id="IPR019734">
    <property type="entry name" value="TPR_rpt"/>
</dbReference>
<dbReference type="InterPro" id="IPR036388">
    <property type="entry name" value="WH-like_DNA-bd_sf"/>
</dbReference>
<dbReference type="RefSeq" id="WP_127944691.1">
    <property type="nucleotide sequence ID" value="NZ_RKLN01000001.1"/>
</dbReference>
<accession>A0A3S3E5X2</accession>
<comment type="caution">
    <text evidence="3">The sequence shown here is derived from an EMBL/GenBank/DDBJ whole genome shotgun (WGS) entry which is preliminary data.</text>
</comment>
<organism evidence="3 4">
    <name type="scientific">Rhodococcus spongiicola</name>
    <dbReference type="NCBI Taxonomy" id="2487352"/>
    <lineage>
        <taxon>Bacteria</taxon>
        <taxon>Bacillati</taxon>
        <taxon>Actinomycetota</taxon>
        <taxon>Actinomycetes</taxon>
        <taxon>Mycobacteriales</taxon>
        <taxon>Nocardiaceae</taxon>
        <taxon>Rhodococcus</taxon>
    </lineage>
</organism>
<reference evidence="3 4" key="1">
    <citation type="submission" date="2018-11" db="EMBL/GenBank/DDBJ databases">
        <title>Rhodococcus spongicola sp. nov. and Rhodococcus xishaensis sp. nov. from marine sponges.</title>
        <authorList>
            <person name="Li L."/>
            <person name="Lin H.W."/>
        </authorList>
    </citation>
    <scope>NUCLEOTIDE SEQUENCE [LARGE SCALE GENOMIC DNA]</scope>
    <source>
        <strain evidence="3 4">LHW50502</strain>
    </source>
</reference>
<dbReference type="Gene3D" id="3.40.50.300">
    <property type="entry name" value="P-loop containing nucleotide triphosphate hydrolases"/>
    <property type="match status" value="1"/>
</dbReference>
<dbReference type="OrthoDB" id="136365at2"/>
<dbReference type="GO" id="GO:0006355">
    <property type="term" value="P:regulation of DNA-templated transcription"/>
    <property type="evidence" value="ECO:0007669"/>
    <property type="project" value="InterPro"/>
</dbReference>
<feature type="domain" description="HTH luxR-type" evidence="2">
    <location>
        <begin position="723"/>
        <end position="788"/>
    </location>
</feature>